<evidence type="ECO:0000256" key="3">
    <source>
        <dbReference type="ARBA" id="ARBA00013109"/>
    </source>
</evidence>
<proteinExistence type="inferred from homology"/>
<evidence type="ECO:0000313" key="11">
    <source>
        <dbReference type="EMBL" id="MCI0183207.1"/>
    </source>
</evidence>
<dbReference type="Pfam" id="PF02602">
    <property type="entry name" value="HEM4"/>
    <property type="match status" value="1"/>
</dbReference>
<dbReference type="GO" id="GO:0004852">
    <property type="term" value="F:uroporphyrinogen-III synthase activity"/>
    <property type="evidence" value="ECO:0007669"/>
    <property type="project" value="UniProtKB-UniRule"/>
</dbReference>
<comment type="caution">
    <text evidence="11">The sequence shown here is derived from an EMBL/GenBank/DDBJ whole genome shotgun (WGS) entry which is preliminary data.</text>
</comment>
<comment type="function">
    <text evidence="6 9">Catalyzes cyclization of the linear tetrapyrrole, hydroxymethylbilane, to the macrocyclic uroporphyrinogen III.</text>
</comment>
<dbReference type="InterPro" id="IPR036108">
    <property type="entry name" value="4pyrrol_syn_uPrphyn_synt_sf"/>
</dbReference>
<feature type="domain" description="Tetrapyrrole biosynthesis uroporphyrinogen III synthase" evidence="10">
    <location>
        <begin position="20"/>
        <end position="240"/>
    </location>
</feature>
<accession>A0A9X2AEC6</accession>
<sequence>MGPLFGKVVAITRPLSQSEEMVQQIRDLGGQANCYPLLDIHLRTHDPKLYEAVSRPVDFVIFTSVNGVRAYLDAREKLINPFPMPKAICVGEKTAKIAKKGQMTVVGTPSRYAAQYLVDLVRENGWHDRRVLIVRGNLADTLLASELRALNCDVMDCIGYDTVPGKEAAHLWGDIELGILDAVTFLSGSAVEVFAREKPIEGANFNHVVFGAVGPNTRDVMLQQGLPCQVVAKNATGADLMIALGRHFA</sequence>
<dbReference type="EC" id="4.2.1.75" evidence="3 9"/>
<evidence type="ECO:0000259" key="10">
    <source>
        <dbReference type="Pfam" id="PF02602"/>
    </source>
</evidence>
<keyword evidence="12" id="KW-1185">Reference proteome</keyword>
<comment type="similarity">
    <text evidence="2 9">Belongs to the uroporphyrinogen-III synthase family.</text>
</comment>
<evidence type="ECO:0000313" key="12">
    <source>
        <dbReference type="Proteomes" id="UP001139263"/>
    </source>
</evidence>
<dbReference type="GO" id="GO:0006780">
    <property type="term" value="P:uroporphyrinogen III biosynthetic process"/>
    <property type="evidence" value="ECO:0007669"/>
    <property type="project" value="UniProtKB-UniRule"/>
</dbReference>
<evidence type="ECO:0000256" key="7">
    <source>
        <dbReference type="ARBA" id="ARBA00040167"/>
    </source>
</evidence>
<evidence type="ECO:0000256" key="8">
    <source>
        <dbReference type="ARBA" id="ARBA00048617"/>
    </source>
</evidence>
<protein>
    <recommendedName>
        <fullName evidence="7 9">Uroporphyrinogen-III synthase</fullName>
        <ecNumber evidence="3 9">4.2.1.75</ecNumber>
    </recommendedName>
</protein>
<dbReference type="PANTHER" id="PTHR38042:SF1">
    <property type="entry name" value="UROPORPHYRINOGEN-III SYNTHASE, CHLOROPLASTIC"/>
    <property type="match status" value="1"/>
</dbReference>
<dbReference type="InterPro" id="IPR003754">
    <property type="entry name" value="4pyrrol_synth_uPrphyn_synth"/>
</dbReference>
<dbReference type="GO" id="GO:0006782">
    <property type="term" value="P:protoporphyrinogen IX biosynthetic process"/>
    <property type="evidence" value="ECO:0007669"/>
    <property type="project" value="UniProtKB-UniRule"/>
</dbReference>
<name>A0A9X2AEC6_9BACL</name>
<dbReference type="InterPro" id="IPR039793">
    <property type="entry name" value="UROS/Hem4"/>
</dbReference>
<dbReference type="Gene3D" id="3.40.50.10090">
    <property type="match status" value="2"/>
</dbReference>
<evidence type="ECO:0000256" key="5">
    <source>
        <dbReference type="ARBA" id="ARBA00023244"/>
    </source>
</evidence>
<dbReference type="SUPFAM" id="SSF69618">
    <property type="entry name" value="HemD-like"/>
    <property type="match status" value="1"/>
</dbReference>
<evidence type="ECO:0000256" key="6">
    <source>
        <dbReference type="ARBA" id="ARBA00037589"/>
    </source>
</evidence>
<dbReference type="Proteomes" id="UP001139263">
    <property type="component" value="Unassembled WGS sequence"/>
</dbReference>
<evidence type="ECO:0000256" key="2">
    <source>
        <dbReference type="ARBA" id="ARBA00008133"/>
    </source>
</evidence>
<evidence type="ECO:0000256" key="1">
    <source>
        <dbReference type="ARBA" id="ARBA00004772"/>
    </source>
</evidence>
<dbReference type="EMBL" id="JALBUF010000003">
    <property type="protein sequence ID" value="MCI0183207.1"/>
    <property type="molecule type" value="Genomic_DNA"/>
</dbReference>
<reference evidence="11" key="1">
    <citation type="submission" date="2022-03" db="EMBL/GenBank/DDBJ databases">
        <title>Draft Genome Sequence of Firmicute Strain S0AB, a Heterotrophic Iron/Sulfur-Oxidizing Extreme Acidophile.</title>
        <authorList>
            <person name="Vergara E."/>
            <person name="Pakostova E."/>
            <person name="Johnson D.B."/>
            <person name="Holmes D.S."/>
        </authorList>
    </citation>
    <scope>NUCLEOTIDE SEQUENCE</scope>
    <source>
        <strain evidence="11">S0AB</strain>
    </source>
</reference>
<evidence type="ECO:0000256" key="4">
    <source>
        <dbReference type="ARBA" id="ARBA00023239"/>
    </source>
</evidence>
<comment type="catalytic activity">
    <reaction evidence="8 9">
        <text>hydroxymethylbilane = uroporphyrinogen III + H2O</text>
        <dbReference type="Rhea" id="RHEA:18965"/>
        <dbReference type="ChEBI" id="CHEBI:15377"/>
        <dbReference type="ChEBI" id="CHEBI:57308"/>
        <dbReference type="ChEBI" id="CHEBI:57845"/>
        <dbReference type="EC" id="4.2.1.75"/>
    </reaction>
</comment>
<dbReference type="PANTHER" id="PTHR38042">
    <property type="entry name" value="UROPORPHYRINOGEN-III SYNTHASE, CHLOROPLASTIC"/>
    <property type="match status" value="1"/>
</dbReference>
<dbReference type="CDD" id="cd06578">
    <property type="entry name" value="HemD"/>
    <property type="match status" value="1"/>
</dbReference>
<dbReference type="RefSeq" id="WP_241713156.1">
    <property type="nucleotide sequence ID" value="NZ_JALBUF010000003.1"/>
</dbReference>
<organism evidence="11 12">
    <name type="scientific">Sulfoacidibacillus ferrooxidans</name>
    <dbReference type="NCBI Taxonomy" id="2005001"/>
    <lineage>
        <taxon>Bacteria</taxon>
        <taxon>Bacillati</taxon>
        <taxon>Bacillota</taxon>
        <taxon>Bacilli</taxon>
        <taxon>Bacillales</taxon>
        <taxon>Alicyclobacillaceae</taxon>
        <taxon>Sulfoacidibacillus</taxon>
    </lineage>
</organism>
<keyword evidence="4 9" id="KW-0456">Lyase</keyword>
<keyword evidence="5 9" id="KW-0627">Porphyrin biosynthesis</keyword>
<gene>
    <name evidence="11" type="ORF">MM817_01477</name>
</gene>
<comment type="pathway">
    <text evidence="1 9">Porphyrin-containing compound metabolism; protoporphyrin-IX biosynthesis; coproporphyrinogen-III from 5-aminolevulinate: step 3/4.</text>
</comment>
<dbReference type="AlphaFoldDB" id="A0A9X2AEC6"/>
<evidence type="ECO:0000256" key="9">
    <source>
        <dbReference type="RuleBase" id="RU366031"/>
    </source>
</evidence>